<evidence type="ECO:0000256" key="9">
    <source>
        <dbReference type="SAM" id="MobiDB-lite"/>
    </source>
</evidence>
<evidence type="ECO:0000313" key="16">
    <source>
        <dbReference type="EMBL" id="KAK3391638.1"/>
    </source>
</evidence>
<reference evidence="16" key="1">
    <citation type="journal article" date="2023" name="Mol. Phylogenet. Evol.">
        <title>Genome-scale phylogeny and comparative genomics of the fungal order Sordariales.</title>
        <authorList>
            <person name="Hensen N."/>
            <person name="Bonometti L."/>
            <person name="Westerberg I."/>
            <person name="Brannstrom I.O."/>
            <person name="Guillou S."/>
            <person name="Cros-Aarteil S."/>
            <person name="Calhoun S."/>
            <person name="Haridas S."/>
            <person name="Kuo A."/>
            <person name="Mondo S."/>
            <person name="Pangilinan J."/>
            <person name="Riley R."/>
            <person name="LaButti K."/>
            <person name="Andreopoulos B."/>
            <person name="Lipzen A."/>
            <person name="Chen C."/>
            <person name="Yan M."/>
            <person name="Daum C."/>
            <person name="Ng V."/>
            <person name="Clum A."/>
            <person name="Steindorff A."/>
            <person name="Ohm R.A."/>
            <person name="Martin F."/>
            <person name="Silar P."/>
            <person name="Natvig D.O."/>
            <person name="Lalanne C."/>
            <person name="Gautier V."/>
            <person name="Ament-Velasquez S.L."/>
            <person name="Kruys A."/>
            <person name="Hutchinson M.I."/>
            <person name="Powell A.J."/>
            <person name="Barry K."/>
            <person name="Miller A.N."/>
            <person name="Grigoriev I.V."/>
            <person name="Debuchy R."/>
            <person name="Gladieux P."/>
            <person name="Hiltunen Thoren M."/>
            <person name="Johannesson H."/>
        </authorList>
    </citation>
    <scope>NUCLEOTIDE SEQUENCE</scope>
    <source>
        <strain evidence="16">FGSC 1904</strain>
    </source>
</reference>
<keyword evidence="7" id="KW-0256">Endoplasmic reticulum</keyword>
<feature type="domain" description="UGGT thioredoxin-like" evidence="11">
    <location>
        <begin position="42"/>
        <end position="221"/>
    </location>
</feature>
<comment type="cofactor">
    <cofactor evidence="1">
        <name>Ca(2+)</name>
        <dbReference type="ChEBI" id="CHEBI:29108"/>
    </cofactor>
</comment>
<dbReference type="SUPFAM" id="SSF53448">
    <property type="entry name" value="Nucleotide-diphospho-sugar transferases"/>
    <property type="match status" value="1"/>
</dbReference>
<evidence type="ECO:0000259" key="15">
    <source>
        <dbReference type="Pfam" id="PF18404"/>
    </source>
</evidence>
<keyword evidence="17" id="KW-1185">Reference proteome</keyword>
<accession>A0AAE0P1F9</accession>
<evidence type="ECO:0000259" key="14">
    <source>
        <dbReference type="Pfam" id="PF18403"/>
    </source>
</evidence>
<feature type="domain" description="Glucosyltransferase 24 catalytic" evidence="15">
    <location>
        <begin position="1193"/>
        <end position="1459"/>
    </location>
</feature>
<dbReference type="Pfam" id="PF18404">
    <property type="entry name" value="Glyco_transf_24"/>
    <property type="match status" value="1"/>
</dbReference>
<keyword evidence="6 10" id="KW-0732">Signal</keyword>
<dbReference type="Proteomes" id="UP001281003">
    <property type="component" value="Unassembled WGS sequence"/>
</dbReference>
<dbReference type="GO" id="GO:0005788">
    <property type="term" value="C:endoplasmic reticulum lumen"/>
    <property type="evidence" value="ECO:0007669"/>
    <property type="project" value="UniProtKB-SubCell"/>
</dbReference>
<dbReference type="Pfam" id="PF18403">
    <property type="entry name" value="Thioredoxin_15"/>
    <property type="match status" value="1"/>
</dbReference>
<evidence type="ECO:0000259" key="12">
    <source>
        <dbReference type="Pfam" id="PF18401"/>
    </source>
</evidence>
<keyword evidence="5" id="KW-0808">Transferase</keyword>
<feature type="domain" description="UGGT thioredoxin-like" evidence="12">
    <location>
        <begin position="278"/>
        <end position="409"/>
    </location>
</feature>
<feature type="non-terminal residue" evidence="16">
    <location>
        <position position="1498"/>
    </location>
</feature>
<evidence type="ECO:0000256" key="4">
    <source>
        <dbReference type="ARBA" id="ARBA00006351"/>
    </source>
</evidence>
<evidence type="ECO:0000259" key="11">
    <source>
        <dbReference type="Pfam" id="PF18400"/>
    </source>
</evidence>
<feature type="domain" description="UDP-glucose:glycoprotein glucosyltransferase thioredoxin-like" evidence="14">
    <location>
        <begin position="671"/>
        <end position="867"/>
    </location>
</feature>
<dbReference type="GO" id="GO:0018279">
    <property type="term" value="P:protein N-linked glycosylation via asparagine"/>
    <property type="evidence" value="ECO:0007669"/>
    <property type="project" value="TreeGrafter"/>
</dbReference>
<feature type="domain" description="UGGT thioredoxin-like" evidence="13">
    <location>
        <begin position="416"/>
        <end position="659"/>
    </location>
</feature>
<dbReference type="GO" id="GO:0003980">
    <property type="term" value="F:UDP-glucose:glycoprotein glucosyltransferase activity"/>
    <property type="evidence" value="ECO:0007669"/>
    <property type="project" value="InterPro"/>
</dbReference>
<protein>
    <submittedName>
        <fullName evidence="16">UDP-glucose:glycoprotein glucosyltransferase-domain-containing protein</fullName>
    </submittedName>
</protein>
<dbReference type="InterPro" id="IPR040497">
    <property type="entry name" value="Glyco_transf_24"/>
</dbReference>
<dbReference type="Gene3D" id="3.90.550.10">
    <property type="entry name" value="Spore Coat Polysaccharide Biosynthesis Protein SpsA, Chain A"/>
    <property type="match status" value="1"/>
</dbReference>
<gene>
    <name evidence="16" type="ORF">B0T20DRAFT_385557</name>
</gene>
<dbReference type="Pfam" id="PF18400">
    <property type="entry name" value="Thioredoxin_12"/>
    <property type="match status" value="1"/>
</dbReference>
<dbReference type="GO" id="GO:0036503">
    <property type="term" value="P:ERAD pathway"/>
    <property type="evidence" value="ECO:0007669"/>
    <property type="project" value="TreeGrafter"/>
</dbReference>
<dbReference type="PANTHER" id="PTHR11226">
    <property type="entry name" value="UDP-GLUCOSE GLYCOPROTEIN:GLUCOSYLTRANSFERASE"/>
    <property type="match status" value="1"/>
</dbReference>
<dbReference type="Pfam" id="PF06427">
    <property type="entry name" value="UDP-g_GGTase"/>
    <property type="match status" value="1"/>
</dbReference>
<organism evidence="16 17">
    <name type="scientific">Sordaria brevicollis</name>
    <dbReference type="NCBI Taxonomy" id="83679"/>
    <lineage>
        <taxon>Eukaryota</taxon>
        <taxon>Fungi</taxon>
        <taxon>Dikarya</taxon>
        <taxon>Ascomycota</taxon>
        <taxon>Pezizomycotina</taxon>
        <taxon>Sordariomycetes</taxon>
        <taxon>Sordariomycetidae</taxon>
        <taxon>Sordariales</taxon>
        <taxon>Sordariaceae</taxon>
        <taxon>Sordaria</taxon>
    </lineage>
</organism>
<dbReference type="InterPro" id="IPR040525">
    <property type="entry name" value="UGGT_TRXL_4"/>
</dbReference>
<dbReference type="PANTHER" id="PTHR11226:SF0">
    <property type="entry name" value="UDP-GLUCOSE:GLYCOPROTEIN GLUCOSYLTRANSFERASE"/>
    <property type="match status" value="1"/>
</dbReference>
<comment type="pathway">
    <text evidence="3">Protein modification; protein glycosylation.</text>
</comment>
<evidence type="ECO:0000259" key="13">
    <source>
        <dbReference type="Pfam" id="PF18402"/>
    </source>
</evidence>
<evidence type="ECO:0000256" key="7">
    <source>
        <dbReference type="ARBA" id="ARBA00022824"/>
    </source>
</evidence>
<proteinExistence type="inferred from homology"/>
<name>A0AAE0P1F9_SORBR</name>
<dbReference type="InterPro" id="IPR040693">
    <property type="entry name" value="UGGT_TRXL_1"/>
</dbReference>
<comment type="subcellular location">
    <subcellularLocation>
        <location evidence="2">Endoplasmic reticulum lumen</location>
    </subcellularLocation>
</comment>
<dbReference type="InterPro" id="IPR009448">
    <property type="entry name" value="UDP-g_GGtrans"/>
</dbReference>
<evidence type="ECO:0000256" key="1">
    <source>
        <dbReference type="ARBA" id="ARBA00001913"/>
    </source>
</evidence>
<feature type="signal peptide" evidence="10">
    <location>
        <begin position="1"/>
        <end position="28"/>
    </location>
</feature>
<dbReference type="InterPro" id="IPR040692">
    <property type="entry name" value="UGGT_TRXL_3"/>
</dbReference>
<feature type="region of interest" description="Disordered" evidence="9">
    <location>
        <begin position="1466"/>
        <end position="1498"/>
    </location>
</feature>
<reference evidence="16" key="2">
    <citation type="submission" date="2023-07" db="EMBL/GenBank/DDBJ databases">
        <authorList>
            <consortium name="Lawrence Berkeley National Laboratory"/>
            <person name="Haridas S."/>
            <person name="Hensen N."/>
            <person name="Bonometti L."/>
            <person name="Westerberg I."/>
            <person name="Brannstrom I.O."/>
            <person name="Guillou S."/>
            <person name="Cros-Aarteil S."/>
            <person name="Calhoun S."/>
            <person name="Kuo A."/>
            <person name="Mondo S."/>
            <person name="Pangilinan J."/>
            <person name="Riley R."/>
            <person name="LaButti K."/>
            <person name="Andreopoulos B."/>
            <person name="Lipzen A."/>
            <person name="Chen C."/>
            <person name="Yanf M."/>
            <person name="Daum C."/>
            <person name="Ng V."/>
            <person name="Clum A."/>
            <person name="Steindorff A."/>
            <person name="Ohm R."/>
            <person name="Martin F."/>
            <person name="Silar P."/>
            <person name="Natvig D."/>
            <person name="Lalanne C."/>
            <person name="Gautier V."/>
            <person name="Ament-velasquez S.L."/>
            <person name="Kruys A."/>
            <person name="Hutchinson M.I."/>
            <person name="Powell A.J."/>
            <person name="Barry K."/>
            <person name="Miller A.N."/>
            <person name="Grigoriev I.V."/>
            <person name="Debuchy R."/>
            <person name="Gladieux P."/>
            <person name="Thoren M.H."/>
            <person name="Johannesson H."/>
        </authorList>
    </citation>
    <scope>NUCLEOTIDE SEQUENCE</scope>
    <source>
        <strain evidence="16">FGSC 1904</strain>
    </source>
</reference>
<evidence type="ECO:0000256" key="3">
    <source>
        <dbReference type="ARBA" id="ARBA00004922"/>
    </source>
</evidence>
<dbReference type="GO" id="GO:0051082">
    <property type="term" value="F:unfolded protein binding"/>
    <property type="evidence" value="ECO:0007669"/>
    <property type="project" value="TreeGrafter"/>
</dbReference>
<dbReference type="InterPro" id="IPR029044">
    <property type="entry name" value="Nucleotide-diphossugar_trans"/>
</dbReference>
<evidence type="ECO:0000256" key="10">
    <source>
        <dbReference type="SAM" id="SignalP"/>
    </source>
</evidence>
<dbReference type="FunFam" id="3.90.550.10:FF:000065">
    <property type="entry name" value="UDP-glucose:glycoprotein glucosyltransferase, putative"/>
    <property type="match status" value="1"/>
</dbReference>
<evidence type="ECO:0000313" key="17">
    <source>
        <dbReference type="Proteomes" id="UP001281003"/>
    </source>
</evidence>
<dbReference type="CDD" id="cd06432">
    <property type="entry name" value="GT8_HUGT1_C_like"/>
    <property type="match status" value="1"/>
</dbReference>
<feature type="chain" id="PRO_5041949127" evidence="10">
    <location>
        <begin position="29"/>
        <end position="1498"/>
    </location>
</feature>
<comment type="similarity">
    <text evidence="4">Belongs to the glycosyltransferase 8 family.</text>
</comment>
<dbReference type="Pfam" id="PF18401">
    <property type="entry name" value="Thioredoxin_13"/>
    <property type="match status" value="1"/>
</dbReference>
<evidence type="ECO:0000256" key="5">
    <source>
        <dbReference type="ARBA" id="ARBA00022679"/>
    </source>
</evidence>
<comment type="caution">
    <text evidence="16">The sequence shown here is derived from an EMBL/GenBank/DDBJ whole genome shotgun (WGS) entry which is preliminary data.</text>
</comment>
<keyword evidence="8" id="KW-0325">Glycoprotein</keyword>
<dbReference type="Pfam" id="PF18402">
    <property type="entry name" value="Thioredoxin_14"/>
    <property type="match status" value="1"/>
</dbReference>
<sequence length="1498" mass="169032">MIRLSQLPWGLAAAIVTATWLPSHHVAASPSVDVALKAAFPSPPYLVELLETAASENATAYFPLLDRIAKGDFAQAKSDKELYEKFLQVLQEDGHVNPEALSTFKLALSLRSAAPRVEAHYQYYTTAVEPSVVADQDGCDLWFLYNGKQYCKASLEASYGDVTSNDQERLLPFDRRFGSGSQEIVLYADITSPAFGKYHETAMELAQKGEASYRLRYKRSLGQSDDALSVNGYGVELTLKRTDYIVIDDRDTGSDKAAGDGSQKVIKSSEVVLDEEEDVSDIKPLEKSELSPLAVKAASFVMQSDSPFDTLLKLTQDFPKYSTKLGKHNVSDEFLAEHEYNRQLLVSTGANVLWMNGVQLVDRQVQPFGLVDMLRQERKLISGAQDLGLTGQQALSLLGHDEVAAAKATGEEPLRFDWRDDIEEGHVIIWLNNIEKDKRYADYAPSVWALIQHFGQGLPQVRKDLFNLVVPVNFAKAEDVTLVTRQLLMFMKRGIPVRFGLVPLTPTGESIEQAKVLYHLLNTYGLAAMATYLEKSLEASTTDKPSEEVFNFAIKDRDIREDHEALAFKDIFASEELEKQVHRAKHWCERLRADTEVPPAFINGLSIPREEDWLRNMNHKLMVDLQMLQQAVYYNKINDQTDVPAYFLENAIARRNTLIYPEDPNAIKVLNVNKVYSEHQKLFSKVAVVEADESASKEDWAALTVITNLDNVEGQKLLYFALRFRQENQGVRLDIIHNPADLTVSPSVMNQRVKASEGRLLEVTRLVELESILEEGKPEADQAFDADLLSFLTSFNLKSGDNALILNGRIVGPVTSANDFVKEDFAELLKTERANRILPVYRAVEDLGLSDKISGPLDAAKLTSVVALSGKSDTPQGIFDSATPIRTTAYNRWNATYTSFQVGNPETATIFFVAAINPASEMGQKWAPILKVLSELEGVHLQVFLNPQTELSELPVKRFYRYVMESAPSFDESGKVKSLSATFNGVPPETLLVAGMDVPPAWLVTSKEAVDDLDNLRLKDIKAKRHTEHVEAIYELENILIEGHSREFPAGSPPRGVQLVLATEKDAHFADTIIMANLGFFQFKANPGIYNIHLKEGRSSDIFTLDSVGAQGWTPVPGDETTEVALLSFQGSTLYPRLTRKPGMEREDVLQDESEPKDESLMSKGLKFAEGLFGGSKKPAPSPSDVGPKHADINIFSVASGHLYERMLNIMMLSVMKHTNHTVKFWFIEQFLSPSFKSFLPHLAQEYGFQYEMVTYKWPHWLRQQSEKQREIWGYKILFLDVLFPLSLEKVIFVDADQIVRTDMYDLVQLDLEGAPYGFTPMCDSRTEMEGFRFWKTGYWANYLRGQPYHISALYVVDLRRFRELAAGDRLRQQYHTLSADPNSLANLDQDLPNHMQFQIPIKSLPQEWLWCETWCSDETLSKARTIDLCNNPQTKEPKLERARRQVPEWTVYDEEVAALAKRVREEKEKVESLVDEREKGEEVEGEKMEEGHVRDEL</sequence>
<dbReference type="InterPro" id="IPR040694">
    <property type="entry name" value="UGGT_TRXL_2"/>
</dbReference>
<evidence type="ECO:0000256" key="2">
    <source>
        <dbReference type="ARBA" id="ARBA00004319"/>
    </source>
</evidence>
<evidence type="ECO:0000256" key="8">
    <source>
        <dbReference type="ARBA" id="ARBA00023180"/>
    </source>
</evidence>
<evidence type="ECO:0000256" key="6">
    <source>
        <dbReference type="ARBA" id="ARBA00022729"/>
    </source>
</evidence>
<dbReference type="EMBL" id="JAUTDP010000013">
    <property type="protein sequence ID" value="KAK3391638.1"/>
    <property type="molecule type" value="Genomic_DNA"/>
</dbReference>